<dbReference type="InterPro" id="IPR051257">
    <property type="entry name" value="Diverse_CBS-Domain"/>
</dbReference>
<dbReference type="PROSITE" id="PS51371">
    <property type="entry name" value="CBS"/>
    <property type="match status" value="2"/>
</dbReference>
<dbReference type="Proteomes" id="UP000176893">
    <property type="component" value="Unassembled WGS sequence"/>
</dbReference>
<proteinExistence type="predicted"/>
<evidence type="ECO:0000313" key="6">
    <source>
        <dbReference type="Proteomes" id="UP000176893"/>
    </source>
</evidence>
<comment type="caution">
    <text evidence="5">The sequence shown here is derived from an EMBL/GenBank/DDBJ whole genome shotgun (WGS) entry which is preliminary data.</text>
</comment>
<keyword evidence="3" id="KW-1133">Transmembrane helix</keyword>
<name>A0A1F8EBX7_9BACT</name>
<keyword evidence="3" id="KW-0812">Transmembrane</keyword>
<dbReference type="AlphaFoldDB" id="A0A1F8EBX7"/>
<dbReference type="SMART" id="SM00116">
    <property type="entry name" value="CBS"/>
    <property type="match status" value="2"/>
</dbReference>
<dbReference type="EMBL" id="MGJB01000017">
    <property type="protein sequence ID" value="OGM98302.1"/>
    <property type="molecule type" value="Genomic_DNA"/>
</dbReference>
<dbReference type="SUPFAM" id="SSF54631">
    <property type="entry name" value="CBS-domain pair"/>
    <property type="match status" value="1"/>
</dbReference>
<dbReference type="STRING" id="1802661.A2649_03385"/>
<evidence type="ECO:0000256" key="2">
    <source>
        <dbReference type="PROSITE-ProRule" id="PRU00703"/>
    </source>
</evidence>
<protein>
    <recommendedName>
        <fullName evidence="4">CBS domain-containing protein</fullName>
    </recommendedName>
</protein>
<feature type="domain" description="CBS" evidence="4">
    <location>
        <begin position="8"/>
        <end position="64"/>
    </location>
</feature>
<dbReference type="Gene3D" id="3.10.580.10">
    <property type="entry name" value="CBS-domain"/>
    <property type="match status" value="1"/>
</dbReference>
<accession>A0A1F8EBX7</accession>
<keyword evidence="3" id="KW-0472">Membrane</keyword>
<evidence type="ECO:0000259" key="4">
    <source>
        <dbReference type="PROSITE" id="PS51371"/>
    </source>
</evidence>
<dbReference type="InterPro" id="IPR046342">
    <property type="entry name" value="CBS_dom_sf"/>
</dbReference>
<dbReference type="InterPro" id="IPR000644">
    <property type="entry name" value="CBS_dom"/>
</dbReference>
<evidence type="ECO:0000256" key="1">
    <source>
        <dbReference type="ARBA" id="ARBA00023122"/>
    </source>
</evidence>
<sequence length="214" mass="23969">MKTAADIMVKNIVTVTPDTSLIEAVNLILKNGFNGLPVVIGGYLVGSITNSDMIIRGTSVHLPTFLRIFKTVELYKSDAEPVKKELEKISELKVKDAMNDDPYFAKEGDSIFGIIDLFSKNMNVSLPVVNEQKILTGVIGRHDIIKFMGEQNIDARKFQEQLRVEEVINNFLNNFDKKFILVSRARAKIWLVASALFALVGFAIAWILILKLNI</sequence>
<dbReference type="PANTHER" id="PTHR43080:SF2">
    <property type="entry name" value="CBS DOMAIN-CONTAINING PROTEIN"/>
    <property type="match status" value="1"/>
</dbReference>
<feature type="transmembrane region" description="Helical" evidence="3">
    <location>
        <begin position="189"/>
        <end position="209"/>
    </location>
</feature>
<evidence type="ECO:0000313" key="5">
    <source>
        <dbReference type="EMBL" id="OGM98302.1"/>
    </source>
</evidence>
<keyword evidence="1 2" id="KW-0129">CBS domain</keyword>
<dbReference type="Pfam" id="PF00571">
    <property type="entry name" value="CBS"/>
    <property type="match status" value="2"/>
</dbReference>
<gene>
    <name evidence="5" type="ORF">A2649_03385</name>
</gene>
<reference evidence="5 6" key="1">
    <citation type="journal article" date="2016" name="Nat. Commun.">
        <title>Thousands of microbial genomes shed light on interconnected biogeochemical processes in an aquifer system.</title>
        <authorList>
            <person name="Anantharaman K."/>
            <person name="Brown C.T."/>
            <person name="Hug L.A."/>
            <person name="Sharon I."/>
            <person name="Castelle C.J."/>
            <person name="Probst A.J."/>
            <person name="Thomas B.C."/>
            <person name="Singh A."/>
            <person name="Wilkins M.J."/>
            <person name="Karaoz U."/>
            <person name="Brodie E.L."/>
            <person name="Williams K.H."/>
            <person name="Hubbard S.S."/>
            <person name="Banfield J.F."/>
        </authorList>
    </citation>
    <scope>NUCLEOTIDE SEQUENCE [LARGE SCALE GENOMIC DNA]</scope>
</reference>
<evidence type="ECO:0000256" key="3">
    <source>
        <dbReference type="SAM" id="Phobius"/>
    </source>
</evidence>
<organism evidence="5 6">
    <name type="scientific">Candidatus Yanofskybacteria bacterium RIFCSPHIGHO2_01_FULL_41_26</name>
    <dbReference type="NCBI Taxonomy" id="1802661"/>
    <lineage>
        <taxon>Bacteria</taxon>
        <taxon>Candidatus Yanofskyibacteriota</taxon>
    </lineage>
</organism>
<feature type="domain" description="CBS" evidence="4">
    <location>
        <begin position="98"/>
        <end position="155"/>
    </location>
</feature>
<dbReference type="PANTHER" id="PTHR43080">
    <property type="entry name" value="CBS DOMAIN-CONTAINING PROTEIN CBSX3, MITOCHONDRIAL"/>
    <property type="match status" value="1"/>
</dbReference>